<evidence type="ECO:0000259" key="1">
    <source>
        <dbReference type="Pfam" id="PF24626"/>
    </source>
</evidence>
<protein>
    <recommendedName>
        <fullName evidence="1">Tf2-1-like SH3-like domain-containing protein</fullName>
    </recommendedName>
</protein>
<dbReference type="EMBL" id="BQNB010020547">
    <property type="protein sequence ID" value="GJT97146.1"/>
    <property type="molecule type" value="Genomic_DNA"/>
</dbReference>
<organism evidence="2 3">
    <name type="scientific">Tanacetum coccineum</name>
    <dbReference type="NCBI Taxonomy" id="301880"/>
    <lineage>
        <taxon>Eukaryota</taxon>
        <taxon>Viridiplantae</taxon>
        <taxon>Streptophyta</taxon>
        <taxon>Embryophyta</taxon>
        <taxon>Tracheophyta</taxon>
        <taxon>Spermatophyta</taxon>
        <taxon>Magnoliopsida</taxon>
        <taxon>eudicotyledons</taxon>
        <taxon>Gunneridae</taxon>
        <taxon>Pentapetalae</taxon>
        <taxon>asterids</taxon>
        <taxon>campanulids</taxon>
        <taxon>Asterales</taxon>
        <taxon>Asteraceae</taxon>
        <taxon>Asteroideae</taxon>
        <taxon>Anthemideae</taxon>
        <taxon>Anthemidinae</taxon>
        <taxon>Tanacetum</taxon>
    </lineage>
</organism>
<reference evidence="2" key="2">
    <citation type="submission" date="2022-01" db="EMBL/GenBank/DDBJ databases">
        <authorList>
            <person name="Yamashiro T."/>
            <person name="Shiraishi A."/>
            <person name="Satake H."/>
            <person name="Nakayama K."/>
        </authorList>
    </citation>
    <scope>NUCLEOTIDE SEQUENCE</scope>
</reference>
<dbReference type="InterPro" id="IPR056924">
    <property type="entry name" value="SH3_Tf2-1"/>
</dbReference>
<evidence type="ECO:0000313" key="3">
    <source>
        <dbReference type="Proteomes" id="UP001151760"/>
    </source>
</evidence>
<keyword evidence="3" id="KW-1185">Reference proteome</keyword>
<name>A0ABQ5IAK3_9ASTR</name>
<dbReference type="PANTHER" id="PTHR46148:SF59">
    <property type="entry name" value="NUCLEOTIDYLTRANSFERASE, RIBONUCLEASE H"/>
    <property type="match status" value="1"/>
</dbReference>
<gene>
    <name evidence="2" type="ORF">Tco_1092664</name>
</gene>
<proteinExistence type="predicted"/>
<dbReference type="PANTHER" id="PTHR46148">
    <property type="entry name" value="CHROMO DOMAIN-CONTAINING PROTEIN"/>
    <property type="match status" value="1"/>
</dbReference>
<accession>A0ABQ5IAK3</accession>
<dbReference type="Pfam" id="PF24626">
    <property type="entry name" value="SH3_Tf2-1"/>
    <property type="match status" value="1"/>
</dbReference>
<evidence type="ECO:0000313" key="2">
    <source>
        <dbReference type="EMBL" id="GJT97146.1"/>
    </source>
</evidence>
<reference evidence="2" key="1">
    <citation type="journal article" date="2022" name="Int. J. Mol. Sci.">
        <title>Draft Genome of Tanacetum Coccineum: Genomic Comparison of Closely Related Tanacetum-Family Plants.</title>
        <authorList>
            <person name="Yamashiro T."/>
            <person name="Shiraishi A."/>
            <person name="Nakayama K."/>
            <person name="Satake H."/>
        </authorList>
    </citation>
    <scope>NUCLEOTIDE SEQUENCE</scope>
</reference>
<feature type="domain" description="Tf2-1-like SH3-like" evidence="1">
    <location>
        <begin position="2"/>
        <end position="30"/>
    </location>
</feature>
<dbReference type="Proteomes" id="UP001151760">
    <property type="component" value="Unassembled WGS sequence"/>
</dbReference>
<sequence length="74" mass="8593">MTGPVAYRLDLPQELIIIHNTSHVFNLKKCLSDEMLVIPMEEIQVDNKLHFIEEAVEIIDWEIKTIGTKLHSNH</sequence>
<comment type="caution">
    <text evidence="2">The sequence shown here is derived from an EMBL/GenBank/DDBJ whole genome shotgun (WGS) entry which is preliminary data.</text>
</comment>